<proteinExistence type="predicted"/>
<dbReference type="Proteomes" id="UP000025227">
    <property type="component" value="Unplaced"/>
</dbReference>
<reference evidence="2" key="1">
    <citation type="submission" date="2020-12" db="UniProtKB">
        <authorList>
            <consortium name="WormBaseParasite"/>
        </authorList>
    </citation>
    <scope>IDENTIFICATION</scope>
    <source>
        <strain evidence="2">MHco3</strain>
    </source>
</reference>
<accession>A0A7I4Z4V5</accession>
<name>A0A7I4Z4V5_HAECO</name>
<protein>
    <submittedName>
        <fullName evidence="2">Transmembrane protein</fullName>
    </submittedName>
</protein>
<dbReference type="WBParaSite" id="HCON_00192460-00001">
    <property type="protein sequence ID" value="HCON_00192460-00001"/>
    <property type="gene ID" value="HCON_00192460"/>
</dbReference>
<evidence type="ECO:0000313" key="1">
    <source>
        <dbReference type="Proteomes" id="UP000025227"/>
    </source>
</evidence>
<evidence type="ECO:0000313" key="2">
    <source>
        <dbReference type="WBParaSite" id="HCON_00192460-00001"/>
    </source>
</evidence>
<sequence length="95" mass="10581">MPIDGSPLRTCLPFRRVPVLNQNRLWKSPTRIPALMQSNNYRVVIGRPKPPSRPLFLLISTFVTSVSVGVFTATRVAQCIESYCVRSLSSSSDSD</sequence>
<organism evidence="1 2">
    <name type="scientific">Haemonchus contortus</name>
    <name type="common">Barber pole worm</name>
    <dbReference type="NCBI Taxonomy" id="6289"/>
    <lineage>
        <taxon>Eukaryota</taxon>
        <taxon>Metazoa</taxon>
        <taxon>Ecdysozoa</taxon>
        <taxon>Nematoda</taxon>
        <taxon>Chromadorea</taxon>
        <taxon>Rhabditida</taxon>
        <taxon>Rhabditina</taxon>
        <taxon>Rhabditomorpha</taxon>
        <taxon>Strongyloidea</taxon>
        <taxon>Trichostrongylidae</taxon>
        <taxon>Haemonchus</taxon>
    </lineage>
</organism>
<dbReference type="AlphaFoldDB" id="A0A7I4Z4V5"/>
<keyword evidence="1" id="KW-1185">Reference proteome</keyword>